<protein>
    <submittedName>
        <fullName evidence="5">Putative siderophore transport system ATP-binding protein YusV</fullName>
    </submittedName>
</protein>
<keyword evidence="2" id="KW-0547">Nucleotide-binding</keyword>
<accession>A0A6N3FB40</accession>
<dbReference type="PANTHER" id="PTHR42794">
    <property type="entry name" value="HEMIN IMPORT ATP-BINDING PROTEIN HMUV"/>
    <property type="match status" value="1"/>
</dbReference>
<evidence type="ECO:0000256" key="2">
    <source>
        <dbReference type="ARBA" id="ARBA00022741"/>
    </source>
</evidence>
<dbReference type="RefSeq" id="WP_021842486.1">
    <property type="nucleotide sequence ID" value="NZ_CACRUX010000098.1"/>
</dbReference>
<evidence type="ECO:0000256" key="1">
    <source>
        <dbReference type="ARBA" id="ARBA00022448"/>
    </source>
</evidence>
<gene>
    <name evidence="5" type="primary">yusV_3</name>
    <name evidence="5" type="ORF">VRLFYP33_02243</name>
</gene>
<dbReference type="GO" id="GO:0016887">
    <property type="term" value="F:ATP hydrolysis activity"/>
    <property type="evidence" value="ECO:0007669"/>
    <property type="project" value="InterPro"/>
</dbReference>
<reference evidence="5" key="1">
    <citation type="submission" date="2019-11" db="EMBL/GenBank/DDBJ databases">
        <authorList>
            <person name="Feng L."/>
        </authorList>
    </citation>
    <scope>NUCLEOTIDE SEQUENCE</scope>
    <source>
        <strain evidence="5">VrattiLFYP33</strain>
    </source>
</reference>
<dbReference type="Gene3D" id="3.40.50.300">
    <property type="entry name" value="P-loop containing nucleotide triphosphate hydrolases"/>
    <property type="match status" value="1"/>
</dbReference>
<dbReference type="Pfam" id="PF00005">
    <property type="entry name" value="ABC_tran"/>
    <property type="match status" value="1"/>
</dbReference>
<dbReference type="PANTHER" id="PTHR42794:SF2">
    <property type="entry name" value="ABC TRANSPORTER ATP-BINDING PROTEIN"/>
    <property type="match status" value="1"/>
</dbReference>
<dbReference type="EMBL" id="CACRUX010000098">
    <property type="protein sequence ID" value="VYU49307.1"/>
    <property type="molecule type" value="Genomic_DNA"/>
</dbReference>
<evidence type="ECO:0000259" key="4">
    <source>
        <dbReference type="PROSITE" id="PS50893"/>
    </source>
</evidence>
<dbReference type="AlphaFoldDB" id="A0A6N3FB40"/>
<dbReference type="InterPro" id="IPR003439">
    <property type="entry name" value="ABC_transporter-like_ATP-bd"/>
</dbReference>
<dbReference type="PROSITE" id="PS50893">
    <property type="entry name" value="ABC_TRANSPORTER_2"/>
    <property type="match status" value="1"/>
</dbReference>
<dbReference type="SUPFAM" id="SSF52540">
    <property type="entry name" value="P-loop containing nucleoside triphosphate hydrolases"/>
    <property type="match status" value="1"/>
</dbReference>
<dbReference type="InterPro" id="IPR027417">
    <property type="entry name" value="P-loop_NTPase"/>
</dbReference>
<organism evidence="5">
    <name type="scientific">Veillonella ratti</name>
    <dbReference type="NCBI Taxonomy" id="103892"/>
    <lineage>
        <taxon>Bacteria</taxon>
        <taxon>Bacillati</taxon>
        <taxon>Bacillota</taxon>
        <taxon>Negativicutes</taxon>
        <taxon>Veillonellales</taxon>
        <taxon>Veillonellaceae</taxon>
        <taxon>Veillonella</taxon>
    </lineage>
</organism>
<evidence type="ECO:0000313" key="5">
    <source>
        <dbReference type="EMBL" id="VYU49307.1"/>
    </source>
</evidence>
<keyword evidence="3 5" id="KW-0067">ATP-binding</keyword>
<dbReference type="InterPro" id="IPR003593">
    <property type="entry name" value="AAA+_ATPase"/>
</dbReference>
<dbReference type="GO" id="GO:0005524">
    <property type="term" value="F:ATP binding"/>
    <property type="evidence" value="ECO:0007669"/>
    <property type="project" value="UniProtKB-KW"/>
</dbReference>
<evidence type="ECO:0000256" key="3">
    <source>
        <dbReference type="ARBA" id="ARBA00022840"/>
    </source>
</evidence>
<dbReference type="SMART" id="SM00382">
    <property type="entry name" value="AAA"/>
    <property type="match status" value="1"/>
</dbReference>
<keyword evidence="1" id="KW-0813">Transport</keyword>
<proteinExistence type="predicted"/>
<sequence length="255" mass="28669">MEISTQNIQLSVGKKNILRGINIELYNNEILGIIGPNGSGKSTFLKCVYRTLKPDEGKITIDGKLIDELSYRDTASKMAVVAQHNIYNFDFKVIDIVLMGRAPYKKLLSRDTKDDFELARVALAKVGLLEKAEQSFNTLSGGEQQRTILARALAQDTECLILDEPTNHLDIRYQLEIMELIQKLQRTTLMAVHDLNIAAKFCHRLIALKDGHVVGQGTPKELLTVDFIKTLYGVESSVHYFADNTYPHVVFESTI</sequence>
<name>A0A6N3FB40_9FIRM</name>
<feature type="domain" description="ABC transporter" evidence="4">
    <location>
        <begin position="3"/>
        <end position="235"/>
    </location>
</feature>
<dbReference type="FunFam" id="3.40.50.300:FF:000134">
    <property type="entry name" value="Iron-enterobactin ABC transporter ATP-binding protein"/>
    <property type="match status" value="1"/>
</dbReference>
<dbReference type="CDD" id="cd03214">
    <property type="entry name" value="ABC_Iron-Siderophores_B12_Hemin"/>
    <property type="match status" value="1"/>
</dbReference>